<name>A0ACB7YX60_9ERIC</name>
<keyword evidence="2" id="KW-1185">Reference proteome</keyword>
<protein>
    <submittedName>
        <fullName evidence="1">Uncharacterized protein</fullName>
    </submittedName>
</protein>
<dbReference type="Proteomes" id="UP000828048">
    <property type="component" value="Chromosome 3"/>
</dbReference>
<dbReference type="EMBL" id="CM037153">
    <property type="protein sequence ID" value="KAH7857873.1"/>
    <property type="molecule type" value="Genomic_DNA"/>
</dbReference>
<organism evidence="1 2">
    <name type="scientific">Vaccinium darrowii</name>
    <dbReference type="NCBI Taxonomy" id="229202"/>
    <lineage>
        <taxon>Eukaryota</taxon>
        <taxon>Viridiplantae</taxon>
        <taxon>Streptophyta</taxon>
        <taxon>Embryophyta</taxon>
        <taxon>Tracheophyta</taxon>
        <taxon>Spermatophyta</taxon>
        <taxon>Magnoliopsida</taxon>
        <taxon>eudicotyledons</taxon>
        <taxon>Gunneridae</taxon>
        <taxon>Pentapetalae</taxon>
        <taxon>asterids</taxon>
        <taxon>Ericales</taxon>
        <taxon>Ericaceae</taxon>
        <taxon>Vaccinioideae</taxon>
        <taxon>Vaccinieae</taxon>
        <taxon>Vaccinium</taxon>
    </lineage>
</organism>
<evidence type="ECO:0000313" key="2">
    <source>
        <dbReference type="Proteomes" id="UP000828048"/>
    </source>
</evidence>
<evidence type="ECO:0000313" key="1">
    <source>
        <dbReference type="EMBL" id="KAH7857873.1"/>
    </source>
</evidence>
<gene>
    <name evidence="1" type="ORF">Vadar_017400</name>
</gene>
<accession>A0ACB7YX60</accession>
<sequence length="402" mass="45216">MEIMGTKDSRRQNTKNFVSCVRKLAYKEGVPQPILHILCFSDLSVFAFCNQSSTSPASLISLSLLFVISNDERRFSKMDHAGEDEQASMTIDDYEFPVSDSEEDSFASSVFEEFGAFNQKGLIRVQEGHRCYQMINGWIAQGMGMDHKNVAAVHKIPWSGPNGLGQLEAFHISSSEMAKKCGGNGNVMQAWYGGSINEICRIISHGFQRCRQSETEDGFAVCLYPLECVIDGLLSSVEDDYGLRHVLLCNVVLGRLEEVRNGSRKFQPSSNDFDSGVYNLSKPTKLIIWEAYMNSRIFPNYVVSFRPPNMRGLERVQAPIYKPATPSVGFDVLVSKLSRVLPSSEMGLIGKYMSAFRENKISRAQLIHKLRLLAGDKLLNDVITDHPKEEHREEPDHQLQQI</sequence>
<proteinExistence type="predicted"/>
<comment type="caution">
    <text evidence="1">The sequence shown here is derived from an EMBL/GenBank/DDBJ whole genome shotgun (WGS) entry which is preliminary data.</text>
</comment>
<reference evidence="1 2" key="1">
    <citation type="journal article" date="2021" name="Hortic Res">
        <title>High-quality reference genome and annotation aids understanding of berry development for evergreen blueberry (Vaccinium darrowii).</title>
        <authorList>
            <person name="Yu J."/>
            <person name="Hulse-Kemp A.M."/>
            <person name="Babiker E."/>
            <person name="Staton M."/>
        </authorList>
    </citation>
    <scope>NUCLEOTIDE SEQUENCE [LARGE SCALE GENOMIC DNA]</scope>
    <source>
        <strain evidence="2">cv. NJ 8807/NJ 8810</strain>
        <tissue evidence="1">Young leaf</tissue>
    </source>
</reference>